<keyword evidence="1" id="KW-0812">Transmembrane</keyword>
<sequence>MKFLLIALLVLFVDAHIAGRSDLLIRTSVNKRDYKNPLIPIGIAAVGLGAMIASGLHAMMVSNNLEADATPKKSKQ</sequence>
<accession>A0A368H2J1</accession>
<feature type="chain" id="PRO_5016827632" evidence="2">
    <location>
        <begin position="16"/>
        <end position="76"/>
    </location>
</feature>
<gene>
    <name evidence="3" type="ORF">ANCCAN_02995</name>
</gene>
<evidence type="ECO:0000256" key="1">
    <source>
        <dbReference type="SAM" id="Phobius"/>
    </source>
</evidence>
<name>A0A368H2J1_ANCCA</name>
<dbReference type="Proteomes" id="UP000252519">
    <property type="component" value="Unassembled WGS sequence"/>
</dbReference>
<evidence type="ECO:0000313" key="3">
    <source>
        <dbReference type="EMBL" id="RCN50796.1"/>
    </source>
</evidence>
<keyword evidence="1" id="KW-1133">Transmembrane helix</keyword>
<proteinExistence type="predicted"/>
<feature type="signal peptide" evidence="2">
    <location>
        <begin position="1"/>
        <end position="15"/>
    </location>
</feature>
<protein>
    <submittedName>
        <fullName evidence="3">Uncharacterized protein</fullName>
    </submittedName>
</protein>
<evidence type="ECO:0000256" key="2">
    <source>
        <dbReference type="SAM" id="SignalP"/>
    </source>
</evidence>
<dbReference type="AlphaFoldDB" id="A0A368H2J1"/>
<reference evidence="3 4" key="1">
    <citation type="submission" date="2014-10" db="EMBL/GenBank/DDBJ databases">
        <title>Draft genome of the hookworm Ancylostoma caninum.</title>
        <authorList>
            <person name="Mitreva M."/>
        </authorList>
    </citation>
    <scope>NUCLEOTIDE SEQUENCE [LARGE SCALE GENOMIC DNA]</scope>
    <source>
        <strain evidence="3 4">Baltimore</strain>
    </source>
</reference>
<evidence type="ECO:0000313" key="4">
    <source>
        <dbReference type="Proteomes" id="UP000252519"/>
    </source>
</evidence>
<dbReference type="OrthoDB" id="10605182at2759"/>
<keyword evidence="1" id="KW-0472">Membrane</keyword>
<comment type="caution">
    <text evidence="3">The sequence shown here is derived from an EMBL/GenBank/DDBJ whole genome shotgun (WGS) entry which is preliminary data.</text>
</comment>
<feature type="transmembrane region" description="Helical" evidence="1">
    <location>
        <begin position="39"/>
        <end position="59"/>
    </location>
</feature>
<keyword evidence="4" id="KW-1185">Reference proteome</keyword>
<organism evidence="3 4">
    <name type="scientific">Ancylostoma caninum</name>
    <name type="common">Dog hookworm</name>
    <dbReference type="NCBI Taxonomy" id="29170"/>
    <lineage>
        <taxon>Eukaryota</taxon>
        <taxon>Metazoa</taxon>
        <taxon>Ecdysozoa</taxon>
        <taxon>Nematoda</taxon>
        <taxon>Chromadorea</taxon>
        <taxon>Rhabditida</taxon>
        <taxon>Rhabditina</taxon>
        <taxon>Rhabditomorpha</taxon>
        <taxon>Strongyloidea</taxon>
        <taxon>Ancylostomatidae</taxon>
        <taxon>Ancylostomatinae</taxon>
        <taxon>Ancylostoma</taxon>
    </lineage>
</organism>
<keyword evidence="2" id="KW-0732">Signal</keyword>
<dbReference type="EMBL" id="JOJR01000019">
    <property type="protein sequence ID" value="RCN50796.1"/>
    <property type="molecule type" value="Genomic_DNA"/>
</dbReference>